<reference evidence="2" key="1">
    <citation type="submission" date="2021-07" db="EMBL/GenBank/DDBJ databases">
        <authorList>
            <person name="Branca A.L. A."/>
        </authorList>
    </citation>
    <scope>NUCLEOTIDE SEQUENCE</scope>
</reference>
<dbReference type="InterPro" id="IPR000300">
    <property type="entry name" value="IPPc"/>
</dbReference>
<evidence type="ECO:0000313" key="2">
    <source>
        <dbReference type="EMBL" id="CAG8903686.1"/>
    </source>
</evidence>
<dbReference type="GO" id="GO:0046856">
    <property type="term" value="P:phosphatidylinositol dephosphorylation"/>
    <property type="evidence" value="ECO:0007669"/>
    <property type="project" value="InterPro"/>
</dbReference>
<dbReference type="Gene3D" id="3.60.10.10">
    <property type="entry name" value="Endonuclease/exonuclease/phosphatase"/>
    <property type="match status" value="1"/>
</dbReference>
<accession>A0A9W4P7E0</accession>
<dbReference type="InterPro" id="IPR036404">
    <property type="entry name" value="Jacalin-like_lectin_dom_sf"/>
</dbReference>
<dbReference type="InterPro" id="IPR001229">
    <property type="entry name" value="Jacalin-like_lectin_dom"/>
</dbReference>
<dbReference type="GO" id="GO:0005737">
    <property type="term" value="C:cytoplasm"/>
    <property type="evidence" value="ECO:0007669"/>
    <property type="project" value="TreeGrafter"/>
</dbReference>
<organism evidence="2 3">
    <name type="scientific">Penicillium egyptiacum</name>
    <dbReference type="NCBI Taxonomy" id="1303716"/>
    <lineage>
        <taxon>Eukaryota</taxon>
        <taxon>Fungi</taxon>
        <taxon>Dikarya</taxon>
        <taxon>Ascomycota</taxon>
        <taxon>Pezizomycotina</taxon>
        <taxon>Eurotiomycetes</taxon>
        <taxon>Eurotiomycetidae</taxon>
        <taxon>Eurotiales</taxon>
        <taxon>Aspergillaceae</taxon>
        <taxon>Penicillium</taxon>
    </lineage>
</organism>
<dbReference type="InterPro" id="IPR036691">
    <property type="entry name" value="Endo/exonu/phosph_ase_sf"/>
</dbReference>
<dbReference type="GO" id="GO:0016791">
    <property type="term" value="F:phosphatase activity"/>
    <property type="evidence" value="ECO:0007669"/>
    <property type="project" value="InterPro"/>
</dbReference>
<dbReference type="Pfam" id="PF01419">
    <property type="entry name" value="Jacalin"/>
    <property type="match status" value="1"/>
</dbReference>
<dbReference type="GO" id="GO:0004767">
    <property type="term" value="F:sphingomyelin phosphodiesterase activity"/>
    <property type="evidence" value="ECO:0007669"/>
    <property type="project" value="InterPro"/>
</dbReference>
<dbReference type="OrthoDB" id="40902at2759"/>
<evidence type="ECO:0000259" key="1">
    <source>
        <dbReference type="SMART" id="SM00915"/>
    </source>
</evidence>
<name>A0A9W4P7E0_9EURO</name>
<dbReference type="InterPro" id="IPR038772">
    <property type="entry name" value="Sph/SMPD2-like"/>
</dbReference>
<dbReference type="Proteomes" id="UP001154252">
    <property type="component" value="Unassembled WGS sequence"/>
</dbReference>
<dbReference type="PANTHER" id="PTHR16320:SF1">
    <property type="entry name" value="SPHINGOMYELINASE DDB_G0288017"/>
    <property type="match status" value="1"/>
</dbReference>
<dbReference type="SMART" id="SM00915">
    <property type="entry name" value="Jacalin"/>
    <property type="match status" value="1"/>
</dbReference>
<gene>
    <name evidence="2" type="ORF">PEGY_LOCUS7454</name>
</gene>
<feature type="domain" description="Jacalin-type lectin" evidence="1">
    <location>
        <begin position="358"/>
        <end position="486"/>
    </location>
</feature>
<sequence>MPRSDQVLYKLPRSSRKLSSTAHSISFRIYLTLNTSLEQPRYPLFEMKTILLSVLLPALASAAVTSGKFTALSFNVAGLPSLFQSNDVNGTKSENAKQLGTYFSKYGYDIINMQEDFNYHAYIYETDNHAYRTATSGGAAIGSGLNTISTHDWVDFTRVKWSRCSDASGSDCLTPKGFTFMRWNPADGVYVDFYNLHADAGTEDEDETARNSNLQQVADYIDTWSTGNAVVVMGDTNSRYTRAKDTAIRVFKSQNSLADPWVELEKDGVYPTTGADALLCDNPSSVQTCETVDKVLYRGSNVATLKAESFVYDGGKFTNTDPKYLGDILSDHNPILVNFTWSLSASLRQSQFSGGPHGTWFNDLPSIPSSLAASVITFSGAERLDAVALELKDGTSFSHGGTGGTKVSLTLDSGEYWTETKLCTGQYNSHTRNFYIKATTSTGKTLEAGTSTDSCQTFTAPDGFAVVGFMGQAEDEIDQLALVYAAY</sequence>
<dbReference type="Pfam" id="PF22669">
    <property type="entry name" value="Exo_endo_phos2"/>
    <property type="match status" value="1"/>
</dbReference>
<comment type="caution">
    <text evidence="2">The sequence shown here is derived from an EMBL/GenBank/DDBJ whole genome shotgun (WGS) entry which is preliminary data.</text>
</comment>
<dbReference type="AlphaFoldDB" id="A0A9W4P7E0"/>
<dbReference type="CDD" id="cd09615">
    <property type="entry name" value="Jacalin_EEP"/>
    <property type="match status" value="1"/>
</dbReference>
<dbReference type="PANTHER" id="PTHR16320">
    <property type="entry name" value="SPHINGOMYELINASE FAMILY MEMBER"/>
    <property type="match status" value="1"/>
</dbReference>
<protein>
    <recommendedName>
        <fullName evidence="1">Jacalin-type lectin domain-containing protein</fullName>
    </recommendedName>
</protein>
<dbReference type="SUPFAM" id="SSF56219">
    <property type="entry name" value="DNase I-like"/>
    <property type="match status" value="1"/>
</dbReference>
<keyword evidence="3" id="KW-1185">Reference proteome</keyword>
<dbReference type="Gene3D" id="2.100.10.30">
    <property type="entry name" value="Jacalin-like lectin domain"/>
    <property type="match status" value="1"/>
</dbReference>
<dbReference type="SUPFAM" id="SSF51101">
    <property type="entry name" value="Mannose-binding lectins"/>
    <property type="match status" value="1"/>
</dbReference>
<proteinExistence type="predicted"/>
<evidence type="ECO:0000313" key="3">
    <source>
        <dbReference type="Proteomes" id="UP001154252"/>
    </source>
</evidence>
<dbReference type="EMBL" id="CAJVRC010000882">
    <property type="protein sequence ID" value="CAG8903686.1"/>
    <property type="molecule type" value="Genomic_DNA"/>
</dbReference>